<evidence type="ECO:0000313" key="2">
    <source>
        <dbReference type="Proteomes" id="UP000008544"/>
    </source>
</evidence>
<dbReference type="HOGENOM" id="CLU_2583975_0_0_9"/>
<dbReference type="AlphaFoldDB" id="B1I2S5"/>
<evidence type="ECO:0000313" key="1">
    <source>
        <dbReference type="EMBL" id="ACA59264.1"/>
    </source>
</evidence>
<dbReference type="Proteomes" id="UP000008544">
    <property type="component" value="Chromosome"/>
</dbReference>
<sequence length="80" mass="8943">MGFAIAQGDNPWNWLGKEQAKIDAVAEKDVIIAYINGEAVTKGELSFWQLMVEFGNRLGGIEEPTDVKTVFYEHIVPRSC</sequence>
<organism evidence="1 2">
    <name type="scientific">Desulforudis audaxviator (strain MP104C)</name>
    <dbReference type="NCBI Taxonomy" id="477974"/>
    <lineage>
        <taxon>Bacteria</taxon>
        <taxon>Bacillati</taxon>
        <taxon>Bacillota</taxon>
        <taxon>Clostridia</taxon>
        <taxon>Thermoanaerobacterales</taxon>
        <taxon>Candidatus Desulforudaceae</taxon>
        <taxon>Candidatus Desulforudis</taxon>
    </lineage>
</organism>
<protein>
    <submittedName>
        <fullName evidence="1">Uncharacterized protein</fullName>
    </submittedName>
</protein>
<reference evidence="2" key="1">
    <citation type="submission" date="2007-10" db="EMBL/GenBank/DDBJ databases">
        <title>Complete sequence of chromosome of Desulforudis audaxviator MP104C.</title>
        <authorList>
            <person name="Copeland A."/>
            <person name="Lucas S."/>
            <person name="Lapidus A."/>
            <person name="Barry K."/>
            <person name="Glavina del Rio T."/>
            <person name="Dalin E."/>
            <person name="Tice H."/>
            <person name="Bruce D."/>
            <person name="Pitluck S."/>
            <person name="Lowry S.R."/>
            <person name="Larimer F."/>
            <person name="Land M.L."/>
            <person name="Hauser L."/>
            <person name="Kyrpides N."/>
            <person name="Ivanova N.N."/>
            <person name="Richardson P."/>
        </authorList>
    </citation>
    <scope>NUCLEOTIDE SEQUENCE [LARGE SCALE GENOMIC DNA]</scope>
    <source>
        <strain evidence="2">MP104C</strain>
    </source>
</reference>
<dbReference type="EMBL" id="CP000860">
    <property type="protein sequence ID" value="ACA59264.1"/>
    <property type="molecule type" value="Genomic_DNA"/>
</dbReference>
<proteinExistence type="predicted"/>
<dbReference type="KEGG" id="dau:Daud_0736"/>
<name>B1I2S5_DESAP</name>
<keyword evidence="2" id="KW-1185">Reference proteome</keyword>
<reference evidence="1 2" key="2">
    <citation type="journal article" date="2008" name="Science">
        <title>Environmental genomics reveals a single-species ecosystem deep within Earth.</title>
        <authorList>
            <person name="Chivian D."/>
            <person name="Brodie E.L."/>
            <person name="Alm E.J."/>
            <person name="Culley D.E."/>
            <person name="Dehal P.S."/>
            <person name="Desantis T.Z."/>
            <person name="Gihring T.M."/>
            <person name="Lapidus A."/>
            <person name="Lin L.H."/>
            <person name="Lowry S.R."/>
            <person name="Moser D.P."/>
            <person name="Richardson P.M."/>
            <person name="Southam G."/>
            <person name="Wanger G."/>
            <person name="Pratt L.M."/>
            <person name="Andersen G.L."/>
            <person name="Hazen T.C."/>
            <person name="Brockman F.J."/>
            <person name="Arkin A.P."/>
            <person name="Onstott T.C."/>
        </authorList>
    </citation>
    <scope>NUCLEOTIDE SEQUENCE [LARGE SCALE GENOMIC DNA]</scope>
    <source>
        <strain evidence="1 2">MP104C</strain>
    </source>
</reference>
<dbReference type="RefSeq" id="WP_012301851.1">
    <property type="nucleotide sequence ID" value="NC_010424.1"/>
</dbReference>
<gene>
    <name evidence="1" type="ordered locus">Daud_0736</name>
</gene>
<accession>B1I2S5</accession>